<organism evidence="18 19">
    <name type="scientific">Pocillopora meandrina</name>
    <dbReference type="NCBI Taxonomy" id="46732"/>
    <lineage>
        <taxon>Eukaryota</taxon>
        <taxon>Metazoa</taxon>
        <taxon>Cnidaria</taxon>
        <taxon>Anthozoa</taxon>
        <taxon>Hexacorallia</taxon>
        <taxon>Scleractinia</taxon>
        <taxon>Astrocoeniina</taxon>
        <taxon>Pocilloporidae</taxon>
        <taxon>Pocillopora</taxon>
    </lineage>
</organism>
<sequence length="352" mass="40249">MFFIRRKMFRGIIKYVAFFGVLVGIAIITRVLEQVVEKASPKAPQTNENDDQLVRRDLTNTDSPSSPPKNTAQAKLEITVEQPKIGEKKIVKKLSPKTIVYAVTPTYARFLQKAELTRLSQTLKHVKYFHWIVVEDSYQKTPLVTRFLANSGLNYTHLNIRTPVELRPLKNKPRWTKARGVEQRNIAIKWLRDNININKTNGVVYFADDDNTYDIKLFEEMRDIKKIGVWPVAFTGAARYAGPLCKDGRVVGFYTNWRPSRTFPLDMAAFAINVKRLIVDKPQAHFDADAKPGDLENSFLEQVGTREDLEARASNCSKVYVWHTRTETPIKNINGEKLLISKGKPSNPEVET</sequence>
<keyword evidence="19" id="KW-1185">Reference proteome</keyword>
<feature type="transmembrane region" description="Helical" evidence="16">
    <location>
        <begin position="12"/>
        <end position="32"/>
    </location>
</feature>
<protein>
    <recommendedName>
        <fullName evidence="3 16">Galactosylgalactosylxylosylprotein 3-beta-glucuronosyltransferase</fullName>
        <ecNumber evidence="3 16">2.4.1.135</ecNumber>
    </recommendedName>
</protein>
<dbReference type="AlphaFoldDB" id="A0AAU9XUI9"/>
<feature type="binding site" evidence="14">
    <location>
        <position position="136"/>
    </location>
    <ligand>
        <name>UDP-alpha-D-glucuronate</name>
        <dbReference type="ChEBI" id="CHEBI:58052"/>
    </ligand>
</feature>
<keyword evidence="16" id="KW-0333">Golgi apparatus</keyword>
<evidence type="ECO:0000256" key="1">
    <source>
        <dbReference type="ARBA" id="ARBA00004606"/>
    </source>
</evidence>
<feature type="compositionally biased region" description="Polar residues" evidence="17">
    <location>
        <begin position="60"/>
        <end position="73"/>
    </location>
</feature>
<dbReference type="PANTHER" id="PTHR10896:SF65">
    <property type="entry name" value="GALACTOSYLGALACTOSYLXYLOSYLPROTEIN 3-BETA-GLUCURONOSYLTRANSFERASE 3"/>
    <property type="match status" value="1"/>
</dbReference>
<dbReference type="GO" id="GO:0046872">
    <property type="term" value="F:metal ion binding"/>
    <property type="evidence" value="ECO:0007669"/>
    <property type="project" value="UniProtKB-KW"/>
</dbReference>
<evidence type="ECO:0000256" key="3">
    <source>
        <dbReference type="ARBA" id="ARBA00012641"/>
    </source>
</evidence>
<feature type="binding site" evidence="14">
    <location>
        <begin position="323"/>
        <end position="325"/>
    </location>
    <ligand>
        <name>UDP-alpha-D-glucuronate</name>
        <dbReference type="ChEBI" id="CHEBI:58052"/>
    </ligand>
</feature>
<evidence type="ECO:0000256" key="4">
    <source>
        <dbReference type="ARBA" id="ARBA00022679"/>
    </source>
</evidence>
<dbReference type="GO" id="GO:0050650">
    <property type="term" value="P:chondroitin sulfate proteoglycan biosynthetic process"/>
    <property type="evidence" value="ECO:0007669"/>
    <property type="project" value="TreeGrafter"/>
</dbReference>
<evidence type="ECO:0000256" key="16">
    <source>
        <dbReference type="RuleBase" id="RU363127"/>
    </source>
</evidence>
<dbReference type="Proteomes" id="UP001159428">
    <property type="component" value="Unassembled WGS sequence"/>
</dbReference>
<proteinExistence type="inferred from homology"/>
<keyword evidence="5 16" id="KW-0812">Transmembrane</keyword>
<keyword evidence="6 15" id="KW-0479">Metal-binding</keyword>
<feature type="region of interest" description="Disordered" evidence="17">
    <location>
        <begin position="39"/>
        <end position="74"/>
    </location>
</feature>
<feature type="binding site" evidence="14">
    <location>
        <position position="184"/>
    </location>
    <ligand>
        <name>UDP-alpha-D-glucuronate</name>
        <dbReference type="ChEBI" id="CHEBI:58052"/>
    </ligand>
</feature>
<reference evidence="18 19" key="1">
    <citation type="submission" date="2022-05" db="EMBL/GenBank/DDBJ databases">
        <authorList>
            <consortium name="Genoscope - CEA"/>
            <person name="William W."/>
        </authorList>
    </citation>
    <scope>NUCLEOTIDE SEQUENCE [LARGE SCALE GENOMIC DNA]</scope>
</reference>
<comment type="similarity">
    <text evidence="2 16">Belongs to the glycosyltransferase 43 family.</text>
</comment>
<evidence type="ECO:0000313" key="19">
    <source>
        <dbReference type="Proteomes" id="UP001159428"/>
    </source>
</evidence>
<feature type="binding site" evidence="14">
    <location>
        <begin position="105"/>
        <end position="107"/>
    </location>
    <ligand>
        <name>UDP-alpha-D-glucuronate</name>
        <dbReference type="ChEBI" id="CHEBI:58052"/>
    </ligand>
</feature>
<feature type="binding site" evidence="14">
    <location>
        <position position="179"/>
    </location>
    <ligand>
        <name>UDP-alpha-D-glucuronate</name>
        <dbReference type="ChEBI" id="CHEBI:58052"/>
    </ligand>
</feature>
<keyword evidence="4 16" id="KW-0808">Transferase</keyword>
<evidence type="ECO:0000256" key="13">
    <source>
        <dbReference type="PIRSR" id="PIRSR605027-1"/>
    </source>
</evidence>
<keyword evidence="7 16" id="KW-0735">Signal-anchor</keyword>
<evidence type="ECO:0000256" key="2">
    <source>
        <dbReference type="ARBA" id="ARBA00007706"/>
    </source>
</evidence>
<dbReference type="InterPro" id="IPR029044">
    <property type="entry name" value="Nucleotide-diphossugar_trans"/>
</dbReference>
<evidence type="ECO:0000313" key="18">
    <source>
        <dbReference type="EMBL" id="CAH3158415.1"/>
    </source>
</evidence>
<comment type="catalytic activity">
    <reaction evidence="12 16">
        <text>3-O-(beta-D-galactosyl-(1-&gt;3)-beta-D-galactosyl-(1-&gt;4)-beta-D-xylosyl)-L-seryl-[protein] + UDP-alpha-D-glucuronate = 3-O-(beta-D-GlcA-(1-&gt;3)-beta-D-Gal-(1-&gt;3)-beta-D-Gal-(1-&gt;4)-beta-D-Xyl)-L-seryl-[protein] + UDP + H(+)</text>
        <dbReference type="Rhea" id="RHEA:24168"/>
        <dbReference type="Rhea" id="RHEA-COMP:12571"/>
        <dbReference type="Rhea" id="RHEA-COMP:12573"/>
        <dbReference type="ChEBI" id="CHEBI:15378"/>
        <dbReference type="ChEBI" id="CHEBI:58052"/>
        <dbReference type="ChEBI" id="CHEBI:58223"/>
        <dbReference type="ChEBI" id="CHEBI:132090"/>
        <dbReference type="ChEBI" id="CHEBI:132093"/>
        <dbReference type="EC" id="2.4.1.135"/>
    </reaction>
</comment>
<dbReference type="GO" id="GO:0000139">
    <property type="term" value="C:Golgi membrane"/>
    <property type="evidence" value="ECO:0007669"/>
    <property type="project" value="UniProtKB-SubCell"/>
</dbReference>
<comment type="caution">
    <text evidence="18">The sequence shown here is derived from an EMBL/GenBank/DDBJ whole genome shotgun (WGS) entry which is preliminary data.</text>
</comment>
<evidence type="ECO:0000256" key="14">
    <source>
        <dbReference type="PIRSR" id="PIRSR605027-2"/>
    </source>
</evidence>
<keyword evidence="8 16" id="KW-1133">Transmembrane helix</keyword>
<feature type="binding site" evidence="14">
    <location>
        <begin position="208"/>
        <end position="210"/>
    </location>
    <ligand>
        <name>UDP-alpha-D-glucuronate</name>
        <dbReference type="ChEBI" id="CHEBI:58052"/>
    </ligand>
</feature>
<dbReference type="GO" id="GO:0005975">
    <property type="term" value="P:carbohydrate metabolic process"/>
    <property type="evidence" value="ECO:0007669"/>
    <property type="project" value="TreeGrafter"/>
</dbReference>
<comment type="cofactor">
    <cofactor evidence="15 16">
        <name>Mn(2+)</name>
        <dbReference type="ChEBI" id="CHEBI:29035"/>
    </cofactor>
</comment>
<evidence type="ECO:0000256" key="10">
    <source>
        <dbReference type="ARBA" id="ARBA00023180"/>
    </source>
</evidence>
<dbReference type="GO" id="GO:0015018">
    <property type="term" value="F:galactosylgalactosylxylosylprotein 3-beta-glucuronosyltransferase activity"/>
    <property type="evidence" value="ECO:0007669"/>
    <property type="project" value="UniProtKB-UniRule"/>
</dbReference>
<dbReference type="FunFam" id="3.90.550.10:FF:000044">
    <property type="entry name" value="Galactosylgalactosylxylosylprotein 3-beta-glucuronosyltransferase"/>
    <property type="match status" value="1"/>
</dbReference>
<keyword evidence="10" id="KW-0325">Glycoprotein</keyword>
<evidence type="ECO:0000256" key="8">
    <source>
        <dbReference type="ARBA" id="ARBA00022989"/>
    </source>
</evidence>
<dbReference type="EC" id="2.4.1.135" evidence="3 16"/>
<evidence type="ECO:0000256" key="9">
    <source>
        <dbReference type="ARBA" id="ARBA00023136"/>
    </source>
</evidence>
<dbReference type="Pfam" id="PF03360">
    <property type="entry name" value="Glyco_transf_43"/>
    <property type="match status" value="1"/>
</dbReference>
<evidence type="ECO:0000256" key="5">
    <source>
        <dbReference type="ARBA" id="ARBA00022692"/>
    </source>
</evidence>
<feature type="binding site" evidence="15">
    <location>
        <position position="210"/>
    </location>
    <ligand>
        <name>Mn(2+)</name>
        <dbReference type="ChEBI" id="CHEBI:29035"/>
    </ligand>
</feature>
<gene>
    <name evidence="18" type="ORF">PMEA_00030458</name>
</gene>
<evidence type="ECO:0000256" key="12">
    <source>
        <dbReference type="ARBA" id="ARBA00047979"/>
    </source>
</evidence>
<comment type="subcellular location">
    <subcellularLocation>
        <location evidence="16">Golgi apparatus membrane</location>
        <topology evidence="16">Single-pass type II membrane protein</topology>
    </subcellularLocation>
    <subcellularLocation>
        <location evidence="1">Membrane</location>
        <topology evidence="1">Single-pass type II membrane protein</topology>
    </subcellularLocation>
</comment>
<evidence type="ECO:0000256" key="15">
    <source>
        <dbReference type="PIRSR" id="PIRSR605027-3"/>
    </source>
</evidence>
<comment type="pathway">
    <text evidence="16">Protein modification; protein glycosylation.</text>
</comment>
<dbReference type="CDD" id="cd00218">
    <property type="entry name" value="GlcAT-I"/>
    <property type="match status" value="1"/>
</dbReference>
<feature type="active site" description="Proton donor/acceptor" evidence="13">
    <location>
        <position position="296"/>
    </location>
</feature>
<dbReference type="EMBL" id="CALNXJ010000067">
    <property type="protein sequence ID" value="CAH3158415.1"/>
    <property type="molecule type" value="Genomic_DNA"/>
</dbReference>
<evidence type="ECO:0000256" key="7">
    <source>
        <dbReference type="ARBA" id="ARBA00022968"/>
    </source>
</evidence>
<evidence type="ECO:0000256" key="6">
    <source>
        <dbReference type="ARBA" id="ARBA00022723"/>
    </source>
</evidence>
<name>A0AAU9XUI9_9CNID</name>
<dbReference type="Gene3D" id="3.90.550.10">
    <property type="entry name" value="Spore Coat Polysaccharide Biosynthesis Protein SpsA, Chain A"/>
    <property type="match status" value="1"/>
</dbReference>
<dbReference type="SUPFAM" id="SSF53448">
    <property type="entry name" value="Nucleotide-diphospho-sugar transferases"/>
    <property type="match status" value="1"/>
</dbReference>
<accession>A0AAU9XUI9</accession>
<dbReference type="InterPro" id="IPR005027">
    <property type="entry name" value="Glyco_trans_43"/>
</dbReference>
<dbReference type="PANTHER" id="PTHR10896">
    <property type="entry name" value="GALACTOSYLGALACTOSYLXYLOSYLPROTEIN 3-BETA-GLUCURONOSYLTRANSFERASE BETA-1,3-GLUCURONYLTRANSFERASE"/>
    <property type="match status" value="1"/>
</dbReference>
<keyword evidence="9 16" id="KW-0472">Membrane</keyword>
<evidence type="ECO:0000256" key="11">
    <source>
        <dbReference type="ARBA" id="ARBA00023211"/>
    </source>
</evidence>
<keyword evidence="11 15" id="KW-0464">Manganese</keyword>
<evidence type="ECO:0000256" key="17">
    <source>
        <dbReference type="SAM" id="MobiDB-lite"/>
    </source>
</evidence>